<dbReference type="AlphaFoldDB" id="A0A3S4RM73"/>
<dbReference type="CDD" id="cd22679">
    <property type="entry name" value="FHA_SLMAP"/>
    <property type="match status" value="1"/>
</dbReference>
<dbReference type="EMBL" id="NCKU01000019">
    <property type="protein sequence ID" value="RWS17900.1"/>
    <property type="molecule type" value="Genomic_DNA"/>
</dbReference>
<dbReference type="GO" id="GO:0005789">
    <property type="term" value="C:endoplasmic reticulum membrane"/>
    <property type="evidence" value="ECO:0007669"/>
    <property type="project" value="UniProtKB-SubCell"/>
</dbReference>
<evidence type="ECO:0000256" key="11">
    <source>
        <dbReference type="ARBA" id="ARBA00023128"/>
    </source>
</evidence>
<evidence type="ECO:0000313" key="25">
    <source>
        <dbReference type="EMBL" id="RWS18016.1"/>
    </source>
</evidence>
<keyword evidence="13" id="KW-0206">Cytoskeleton</keyword>
<reference evidence="23 26" key="1">
    <citation type="journal article" date="2018" name="Gigascience">
        <title>Genomes of trombidid mites reveal novel predicted allergens and laterally-transferred genes associated with secondary metabolism.</title>
        <authorList>
            <person name="Dong X."/>
            <person name="Chaisiri K."/>
            <person name="Xia D."/>
            <person name="Armstrong S.D."/>
            <person name="Fang Y."/>
            <person name="Donnelly M.J."/>
            <person name="Kadowaki T."/>
            <person name="McGarry J.W."/>
            <person name="Darby A.C."/>
            <person name="Makepeace B.L."/>
        </authorList>
    </citation>
    <scope>NUCLEOTIDE SEQUENCE [LARGE SCALE GENOMIC DNA]</scope>
    <source>
        <strain evidence="23">UoL-WK</strain>
    </source>
</reference>
<keyword evidence="4" id="KW-1003">Cell membrane</keyword>
<comment type="caution">
    <text evidence="23">The sequence shown here is derived from an EMBL/GenBank/DDBJ whole genome shotgun (WGS) entry which is preliminary data.</text>
</comment>
<dbReference type="FunFam" id="2.60.200.20:FF:000003">
    <property type="entry name" value="sarcolemmal membrane-associated protein isoform X2"/>
    <property type="match status" value="1"/>
</dbReference>
<evidence type="ECO:0000256" key="9">
    <source>
        <dbReference type="ARBA" id="ARBA00022989"/>
    </source>
</evidence>
<dbReference type="PROSITE" id="PS50006">
    <property type="entry name" value="FHA_DOMAIN"/>
    <property type="match status" value="1"/>
</dbReference>
<evidence type="ECO:0000256" key="15">
    <source>
        <dbReference type="ARBA" id="ARBA00060409"/>
    </source>
</evidence>
<evidence type="ECO:0000313" key="24">
    <source>
        <dbReference type="EMBL" id="RWS17909.1"/>
    </source>
</evidence>
<evidence type="ECO:0000256" key="13">
    <source>
        <dbReference type="ARBA" id="ARBA00023212"/>
    </source>
</evidence>
<dbReference type="SUPFAM" id="SSF49879">
    <property type="entry name" value="SMAD/FHA domain"/>
    <property type="match status" value="1"/>
</dbReference>
<evidence type="ECO:0000256" key="8">
    <source>
        <dbReference type="ARBA" id="ARBA00022824"/>
    </source>
</evidence>
<dbReference type="GO" id="GO:0042383">
    <property type="term" value="C:sarcolemma"/>
    <property type="evidence" value="ECO:0007669"/>
    <property type="project" value="UniProtKB-SubCell"/>
</dbReference>
<protein>
    <recommendedName>
        <fullName evidence="18">Sarcolemmal membrane-associated protein</fullName>
    </recommendedName>
</protein>
<evidence type="ECO:0000256" key="10">
    <source>
        <dbReference type="ARBA" id="ARBA00023054"/>
    </source>
</evidence>
<feature type="coiled-coil region" evidence="19">
    <location>
        <begin position="700"/>
        <end position="755"/>
    </location>
</feature>
<comment type="subunit">
    <text evidence="17">Homodimer. Interacts with myosin. Interacts with SIKE1 and both associate with the STRIPAK core complex composed of PP2A catalytic and scaffolding subunits, the striatins (PP2A regulatory subunits), the striatin-associated proteins MOB4, STRIP1 and STRIP2, PDCD10 and members of the STE20 kinases, such as STK24 and STK26. Interacts (via FHA domain) with STK3 (when phosphorylated); the interaction associates STK3 with the STRIPAK complex.</text>
</comment>
<evidence type="ECO:0000313" key="23">
    <source>
        <dbReference type="EMBL" id="RWS17900.1"/>
    </source>
</evidence>
<dbReference type="GO" id="GO:0031966">
    <property type="term" value="C:mitochondrial membrane"/>
    <property type="evidence" value="ECO:0007669"/>
    <property type="project" value="UniProtKB-SubCell"/>
</dbReference>
<evidence type="ECO:0000256" key="12">
    <source>
        <dbReference type="ARBA" id="ARBA00023136"/>
    </source>
</evidence>
<evidence type="ECO:0000256" key="18">
    <source>
        <dbReference type="ARBA" id="ARBA00074026"/>
    </source>
</evidence>
<keyword evidence="10 19" id="KW-0175">Coiled coil</keyword>
<name>A0A3S4RM73_9ACAR</name>
<feature type="coiled-coil region" evidence="19">
    <location>
        <begin position="171"/>
        <end position="386"/>
    </location>
</feature>
<dbReference type="PANTHER" id="PTHR15715:SF37">
    <property type="entry name" value="LD47843P"/>
    <property type="match status" value="1"/>
</dbReference>
<dbReference type="GO" id="GO:0005813">
    <property type="term" value="C:centrosome"/>
    <property type="evidence" value="ECO:0007669"/>
    <property type="project" value="UniProtKB-SubCell"/>
</dbReference>
<evidence type="ECO:0000256" key="6">
    <source>
        <dbReference type="ARBA" id="ARBA00022553"/>
    </source>
</evidence>
<evidence type="ECO:0000256" key="17">
    <source>
        <dbReference type="ARBA" id="ARBA00066015"/>
    </source>
</evidence>
<keyword evidence="26" id="KW-1185">Reference proteome</keyword>
<keyword evidence="7 21" id="KW-0812">Transmembrane</keyword>
<evidence type="ECO:0000256" key="4">
    <source>
        <dbReference type="ARBA" id="ARBA00022475"/>
    </source>
</evidence>
<feature type="region of interest" description="Disordered" evidence="20">
    <location>
        <begin position="647"/>
        <end position="676"/>
    </location>
</feature>
<gene>
    <name evidence="24" type="ORF">B4U79_01691</name>
    <name evidence="25" type="ORF">B4U79_08674</name>
    <name evidence="23" type="ORF">B4U79_10286</name>
</gene>
<keyword evidence="5" id="KW-0963">Cytoplasm</keyword>
<dbReference type="InterPro" id="IPR000253">
    <property type="entry name" value="FHA_dom"/>
</dbReference>
<evidence type="ECO:0000259" key="22">
    <source>
        <dbReference type="PROSITE" id="PS50006"/>
    </source>
</evidence>
<evidence type="ECO:0000256" key="3">
    <source>
        <dbReference type="ARBA" id="ARBA00004389"/>
    </source>
</evidence>
<evidence type="ECO:0000256" key="14">
    <source>
        <dbReference type="ARBA" id="ARBA00057671"/>
    </source>
</evidence>
<evidence type="ECO:0000256" key="20">
    <source>
        <dbReference type="SAM" id="MobiDB-lite"/>
    </source>
</evidence>
<keyword evidence="12 21" id="KW-0472">Membrane</keyword>
<feature type="compositionally biased region" description="Polar residues" evidence="20">
    <location>
        <begin position="647"/>
        <end position="656"/>
    </location>
</feature>
<accession>A0A3S4RM73</accession>
<dbReference type="OrthoDB" id="687730at2759"/>
<keyword evidence="11" id="KW-0496">Mitochondrion</keyword>
<feature type="domain" description="FHA" evidence="22">
    <location>
        <begin position="27"/>
        <end position="82"/>
    </location>
</feature>
<organism evidence="23 26">
    <name type="scientific">Dinothrombium tinctorium</name>
    <dbReference type="NCBI Taxonomy" id="1965070"/>
    <lineage>
        <taxon>Eukaryota</taxon>
        <taxon>Metazoa</taxon>
        <taxon>Ecdysozoa</taxon>
        <taxon>Arthropoda</taxon>
        <taxon>Chelicerata</taxon>
        <taxon>Arachnida</taxon>
        <taxon>Acari</taxon>
        <taxon>Acariformes</taxon>
        <taxon>Trombidiformes</taxon>
        <taxon>Prostigmata</taxon>
        <taxon>Anystina</taxon>
        <taxon>Parasitengona</taxon>
        <taxon>Trombidioidea</taxon>
        <taxon>Trombidiidae</taxon>
        <taxon>Dinothrombium</taxon>
    </lineage>
</organism>
<dbReference type="InterPro" id="IPR051176">
    <property type="entry name" value="Cent_Immune-Sig_Mod"/>
</dbReference>
<comment type="subcellular location">
    <subcellularLocation>
        <location evidence="15">Cell membrane</location>
        <location evidence="15">Sarcolemma</location>
        <topology evidence="15">Single-pass type IV membrane protein</topology>
    </subcellularLocation>
    <subcellularLocation>
        <location evidence="1">Cytoplasm</location>
        <location evidence="1">Cytoskeleton</location>
        <location evidence="1">Microtubule organizing center</location>
        <location evidence="1">Centrosome</location>
    </subcellularLocation>
    <subcellularLocation>
        <location evidence="3">Endoplasmic reticulum membrane</location>
        <topology evidence="3">Single-pass membrane protein</topology>
    </subcellularLocation>
    <subcellularLocation>
        <location evidence="2">Mitochondrion membrane</location>
        <topology evidence="2">Single-pass membrane protein</topology>
    </subcellularLocation>
</comment>
<feature type="transmembrane region" description="Helical" evidence="21">
    <location>
        <begin position="774"/>
        <end position="796"/>
    </location>
</feature>
<dbReference type="Pfam" id="PF00498">
    <property type="entry name" value="FHA"/>
    <property type="match status" value="1"/>
</dbReference>
<keyword evidence="6" id="KW-0597">Phosphoprotein</keyword>
<dbReference type="Proteomes" id="UP000285301">
    <property type="component" value="Unassembled WGS sequence"/>
</dbReference>
<dbReference type="STRING" id="1965070.A0A3S4RM73"/>
<dbReference type="CDD" id="cd21911">
    <property type="entry name" value="CC1_SLMAP"/>
    <property type="match status" value="1"/>
</dbReference>
<feature type="coiled-coil region" evidence="19">
    <location>
        <begin position="481"/>
        <end position="578"/>
    </location>
</feature>
<dbReference type="SMART" id="SM00240">
    <property type="entry name" value="FHA"/>
    <property type="match status" value="1"/>
</dbReference>
<dbReference type="InterPro" id="IPR008984">
    <property type="entry name" value="SMAD_FHA_dom_sf"/>
</dbReference>
<keyword evidence="9 21" id="KW-1133">Transmembrane helix</keyword>
<evidence type="ECO:0000256" key="7">
    <source>
        <dbReference type="ARBA" id="ARBA00022692"/>
    </source>
</evidence>
<keyword evidence="8" id="KW-0256">Endoplasmic reticulum</keyword>
<evidence type="ECO:0000256" key="21">
    <source>
        <dbReference type="SAM" id="Phobius"/>
    </source>
</evidence>
<dbReference type="EMBL" id="NCKU01000018">
    <property type="protein sequence ID" value="RWS17909.1"/>
    <property type="molecule type" value="Genomic_DNA"/>
</dbReference>
<evidence type="ECO:0000256" key="19">
    <source>
        <dbReference type="SAM" id="Coils"/>
    </source>
</evidence>
<reference evidence="23" key="2">
    <citation type="submission" date="2018-11" db="EMBL/GenBank/DDBJ databases">
        <title>Trombidioid mite genomics.</title>
        <authorList>
            <person name="Dong X."/>
        </authorList>
    </citation>
    <scope>NUCLEOTIDE SEQUENCE</scope>
    <source>
        <strain evidence="23">UoL-WK</strain>
    </source>
</reference>
<sequence length="808" mass="92478">MLPKACLICRPNSHPFQERKLIVDNQVKIGRAVARSKPSPDNAIFDCKVLSRNHALLWYEDGKFFLQDTRSSNGTFINNQRLSPANEESSPKELSSGDVVQFGVDVVENTKKVTHGCIIATVKLYHPDGTEAKVSHDYSIYGSSCLFSTGSGGGHPATFSSQNLYLLAQYLKEALHREEVLKNKLANLQSLITTTQEISESSWKSMVEEDRLISKIESLQHRIESLLNANSVNDADEKVALLEKELMKLHDEKEKFEEAAKESIQKSLEEKLNAFSRIYELESALKMAEDECTRLNDLCTLGENELSALAEKQDKLNQELDEMRRKAREAEDKITSLTDNLKQEKNKYENKITELQLQETELRELVDHLKEKNESAFVQIERLRQQLEVSKMEICSKQEQGTNENFTYPSSHNCNTSVKSETVNTKTKNLELQLVNCVSICENDNSLILEQNNSLTNGEISNERYQKETQSPNVDNDTNNTSQLLSELEALKKLLNEARITKQLLEDKVFNLEKELKELAASKEELKIEAEANASKLLLVKSDFEEKNKLHESSLHQISSLKQELLTIQRNYDLLNSQLIELRNTSNHQLNSNSNFNSVLKLKNQVQNDLRFLEGESKDYESVITEEFDAADRRKYVNETFAALPSSNNVSLTSDQSKSKSLLEEDSHQANRHEERMQACSSVQTKLMDEKDFRFWKQKHDALIREVKEKQLKLEAIQKEISHLKEENEQCLKVQKQLSEELQNVKEEYDLINYQNKTVRKYCNNKNTEKQIEFQASACAIVPLLILLLALIFAYYPSISVVTGTLES</sequence>
<dbReference type="PANTHER" id="PTHR15715">
    <property type="entry name" value="CENTROSOMAL PROTEIN OF 170 KDA"/>
    <property type="match status" value="1"/>
</dbReference>
<evidence type="ECO:0000313" key="26">
    <source>
        <dbReference type="Proteomes" id="UP000285301"/>
    </source>
</evidence>
<evidence type="ECO:0000256" key="16">
    <source>
        <dbReference type="ARBA" id="ARBA00061687"/>
    </source>
</evidence>
<evidence type="ECO:0000256" key="1">
    <source>
        <dbReference type="ARBA" id="ARBA00004300"/>
    </source>
</evidence>
<feature type="compositionally biased region" description="Basic and acidic residues" evidence="20">
    <location>
        <begin position="657"/>
        <end position="676"/>
    </location>
</feature>
<comment type="similarity">
    <text evidence="16">Belongs to the SLMAP family.</text>
</comment>
<proteinExistence type="inferred from homology"/>
<evidence type="ECO:0000256" key="5">
    <source>
        <dbReference type="ARBA" id="ARBA00022490"/>
    </source>
</evidence>
<dbReference type="Gene3D" id="2.60.200.20">
    <property type="match status" value="1"/>
</dbReference>
<dbReference type="EMBL" id="NCKU01000006">
    <property type="protein sequence ID" value="RWS18016.1"/>
    <property type="molecule type" value="Genomic_DNA"/>
</dbReference>
<comment type="function">
    <text evidence="14">Associates with the striatin-interacting phosphatase and kinase (STRIPAK) core complex, forming the extended (SIKE1:SLMAP)STRIPAK complex. The (SIKE1:SLMAP)STRIPAK complex dephosphorylates STK3 leading to the inhibition of Hippo signaling and the control of cell growth. May play a role during myoblast fusion.</text>
</comment>
<evidence type="ECO:0000256" key="2">
    <source>
        <dbReference type="ARBA" id="ARBA00004304"/>
    </source>
</evidence>